<dbReference type="AlphaFoldDB" id="X1NUE4"/>
<comment type="caution">
    <text evidence="1">The sequence shown here is derived from an EMBL/GenBank/DDBJ whole genome shotgun (WGS) entry which is preliminary data.</text>
</comment>
<evidence type="ECO:0000313" key="1">
    <source>
        <dbReference type="EMBL" id="GAI22279.1"/>
    </source>
</evidence>
<proteinExistence type="predicted"/>
<feature type="non-terminal residue" evidence="1">
    <location>
        <position position="1"/>
    </location>
</feature>
<reference evidence="1" key="1">
    <citation type="journal article" date="2014" name="Front. Microbiol.">
        <title>High frequency of phylogenetically diverse reductive dehalogenase-homologous genes in deep subseafloor sedimentary metagenomes.</title>
        <authorList>
            <person name="Kawai M."/>
            <person name="Futagami T."/>
            <person name="Toyoda A."/>
            <person name="Takaki Y."/>
            <person name="Nishi S."/>
            <person name="Hori S."/>
            <person name="Arai W."/>
            <person name="Tsubouchi T."/>
            <person name="Morono Y."/>
            <person name="Uchiyama I."/>
            <person name="Ito T."/>
            <person name="Fujiyama A."/>
            <person name="Inagaki F."/>
            <person name="Takami H."/>
        </authorList>
    </citation>
    <scope>NUCLEOTIDE SEQUENCE</scope>
    <source>
        <strain evidence="1">Expedition CK06-06</strain>
    </source>
</reference>
<accession>X1NUE4</accession>
<gene>
    <name evidence="1" type="ORF">S06H3_24229</name>
</gene>
<dbReference type="EMBL" id="BARV01013410">
    <property type="protein sequence ID" value="GAI22279.1"/>
    <property type="molecule type" value="Genomic_DNA"/>
</dbReference>
<protein>
    <submittedName>
        <fullName evidence="1">Uncharacterized protein</fullName>
    </submittedName>
</protein>
<organism evidence="1">
    <name type="scientific">marine sediment metagenome</name>
    <dbReference type="NCBI Taxonomy" id="412755"/>
    <lineage>
        <taxon>unclassified sequences</taxon>
        <taxon>metagenomes</taxon>
        <taxon>ecological metagenomes</taxon>
    </lineage>
</organism>
<feature type="non-terminal residue" evidence="1">
    <location>
        <position position="150"/>
    </location>
</feature>
<name>X1NUE4_9ZZZZ</name>
<sequence>DAVLTKPSSTDIVAYSLRKDPSLTGLPASLTKIGIHPDYTDVYRTLANPIPPVADIITMAVREAFSPAIAERFGQYEDFPPDFERYASMKGLTPEWSKRYWAAHWSLPSPQQGFEMLHRGIINEDELRMLMRALDIMPFWRDKLMQMSYR</sequence>